<dbReference type="PROSITE" id="PS50879">
    <property type="entry name" value="RNASE_H_1"/>
    <property type="match status" value="1"/>
</dbReference>
<dbReference type="GO" id="GO:0004523">
    <property type="term" value="F:RNA-DNA hybrid ribonuclease activity"/>
    <property type="evidence" value="ECO:0007669"/>
    <property type="project" value="InterPro"/>
</dbReference>
<dbReference type="GO" id="GO:0008270">
    <property type="term" value="F:zinc ion binding"/>
    <property type="evidence" value="ECO:0007669"/>
    <property type="project" value="UniProtKB-KW"/>
</dbReference>
<evidence type="ECO:0000256" key="8">
    <source>
        <dbReference type="PROSITE-ProRule" id="PRU00450"/>
    </source>
</evidence>
<dbReference type="PANTHER" id="PTHR41694:SF3">
    <property type="entry name" value="RNA-DIRECTED DNA POLYMERASE-RELATED"/>
    <property type="match status" value="1"/>
</dbReference>
<keyword evidence="8" id="KW-0863">Zinc-finger</keyword>
<evidence type="ECO:0000256" key="3">
    <source>
        <dbReference type="ARBA" id="ARBA00022722"/>
    </source>
</evidence>
<comment type="caution">
    <text evidence="11">The sequence shown here is derived from an EMBL/GenBank/DDBJ whole genome shotgun (WGS) entry which is preliminary data.</text>
</comment>
<dbReference type="PANTHER" id="PTHR41694">
    <property type="entry name" value="ENDOGENOUS RETROVIRUS GROUP K MEMBER POL PROTEIN"/>
    <property type="match status" value="1"/>
</dbReference>
<dbReference type="Pfam" id="PF02022">
    <property type="entry name" value="Integrase_Zn"/>
    <property type="match status" value="1"/>
</dbReference>
<dbReference type="Proteomes" id="UP000580691">
    <property type="component" value="Unassembled WGS sequence"/>
</dbReference>
<feature type="non-terminal residue" evidence="11">
    <location>
        <position position="1"/>
    </location>
</feature>
<evidence type="ECO:0000256" key="5">
    <source>
        <dbReference type="ARBA" id="ARBA00022759"/>
    </source>
</evidence>
<dbReference type="EMBL" id="VXBN01006984">
    <property type="protein sequence ID" value="NWR04063.1"/>
    <property type="molecule type" value="Genomic_DNA"/>
</dbReference>
<feature type="domain" description="RNase H type-1" evidence="10">
    <location>
        <begin position="11"/>
        <end position="142"/>
    </location>
</feature>
<dbReference type="GO" id="GO:0003964">
    <property type="term" value="F:RNA-directed DNA polymerase activity"/>
    <property type="evidence" value="ECO:0007669"/>
    <property type="project" value="UniProtKB-KW"/>
</dbReference>
<keyword evidence="7" id="KW-0695">RNA-directed DNA polymerase</keyword>
<reference evidence="11 12" key="1">
    <citation type="submission" date="2019-09" db="EMBL/GenBank/DDBJ databases">
        <title>Bird 10,000 Genomes (B10K) Project - Family phase.</title>
        <authorList>
            <person name="Zhang G."/>
        </authorList>
    </citation>
    <scope>NUCLEOTIDE SEQUENCE [LARGE SCALE GENOMIC DNA]</scope>
    <source>
        <strain evidence="11">B10K-DU-002-08</strain>
        <tissue evidence="11">Muscle</tissue>
    </source>
</reference>
<accession>A0A7K4U3C0</accession>
<keyword evidence="2" id="KW-0548">Nucleotidyltransferase</keyword>
<evidence type="ECO:0000256" key="7">
    <source>
        <dbReference type="ARBA" id="ARBA00022918"/>
    </source>
</evidence>
<dbReference type="GO" id="GO:0035613">
    <property type="term" value="F:RNA stem-loop binding"/>
    <property type="evidence" value="ECO:0007669"/>
    <property type="project" value="TreeGrafter"/>
</dbReference>
<feature type="non-terminal residue" evidence="11">
    <location>
        <position position="183"/>
    </location>
</feature>
<gene>
    <name evidence="11" type="primary">Pol_2</name>
    <name evidence="11" type="ORF">SINWEB_R16233</name>
</gene>
<evidence type="ECO:0000259" key="9">
    <source>
        <dbReference type="PROSITE" id="PS50876"/>
    </source>
</evidence>
<evidence type="ECO:0000256" key="6">
    <source>
        <dbReference type="ARBA" id="ARBA00022801"/>
    </source>
</evidence>
<dbReference type="Gene3D" id="1.10.10.200">
    <property type="match status" value="1"/>
</dbReference>
<evidence type="ECO:0000256" key="1">
    <source>
        <dbReference type="ARBA" id="ARBA00022679"/>
    </source>
</evidence>
<dbReference type="SUPFAM" id="SSF46919">
    <property type="entry name" value="N-terminal Zn binding domain of HIV integrase"/>
    <property type="match status" value="1"/>
</dbReference>
<feature type="domain" description="Integrase-type" evidence="9">
    <location>
        <begin position="141"/>
        <end position="182"/>
    </location>
</feature>
<dbReference type="InterPro" id="IPR017856">
    <property type="entry name" value="Integrase-like_N"/>
</dbReference>
<dbReference type="InterPro" id="IPR003308">
    <property type="entry name" value="Integrase_Zn-bd_dom_N"/>
</dbReference>
<keyword evidence="5" id="KW-0255">Endonuclease</keyword>
<dbReference type="PROSITE" id="PS50876">
    <property type="entry name" value="ZF_INTEGRASE"/>
    <property type="match status" value="1"/>
</dbReference>
<dbReference type="InterPro" id="IPR002156">
    <property type="entry name" value="RNaseH_domain"/>
</dbReference>
<dbReference type="Pfam" id="PF00075">
    <property type="entry name" value="RNase_H"/>
    <property type="match status" value="1"/>
</dbReference>
<keyword evidence="12" id="KW-1185">Reference proteome</keyword>
<protein>
    <submittedName>
        <fullName evidence="11">POL1 protein</fullName>
    </submittedName>
</protein>
<organism evidence="11 12">
    <name type="scientific">Sinosuthora webbiana</name>
    <dbReference type="NCBI Taxonomy" id="337173"/>
    <lineage>
        <taxon>Eukaryota</taxon>
        <taxon>Metazoa</taxon>
        <taxon>Chordata</taxon>
        <taxon>Craniata</taxon>
        <taxon>Vertebrata</taxon>
        <taxon>Euteleostomi</taxon>
        <taxon>Archelosauria</taxon>
        <taxon>Archosauria</taxon>
        <taxon>Dinosauria</taxon>
        <taxon>Saurischia</taxon>
        <taxon>Theropoda</taxon>
        <taxon>Coelurosauria</taxon>
        <taxon>Aves</taxon>
        <taxon>Neognathae</taxon>
        <taxon>Neoaves</taxon>
        <taxon>Telluraves</taxon>
        <taxon>Australaves</taxon>
        <taxon>Passeriformes</taxon>
        <taxon>Sylvioidea</taxon>
        <taxon>Sylviidae</taxon>
        <taxon>Sinosuthora</taxon>
    </lineage>
</organism>
<keyword evidence="1" id="KW-0808">Transferase</keyword>
<dbReference type="AlphaFoldDB" id="A0A7K4U3C0"/>
<evidence type="ECO:0000313" key="11">
    <source>
        <dbReference type="EMBL" id="NWR04063.1"/>
    </source>
</evidence>
<dbReference type="OrthoDB" id="9350948at2759"/>
<evidence type="ECO:0000256" key="2">
    <source>
        <dbReference type="ARBA" id="ARBA00022695"/>
    </source>
</evidence>
<evidence type="ECO:0000313" key="12">
    <source>
        <dbReference type="Proteomes" id="UP000580691"/>
    </source>
</evidence>
<dbReference type="SUPFAM" id="SSF53098">
    <property type="entry name" value="Ribonuclease H-like"/>
    <property type="match status" value="1"/>
</dbReference>
<keyword evidence="4" id="KW-0479">Metal-binding</keyword>
<keyword evidence="3" id="KW-0540">Nuclease</keyword>
<evidence type="ECO:0000259" key="10">
    <source>
        <dbReference type="PROSITE" id="PS50879"/>
    </source>
</evidence>
<dbReference type="InterPro" id="IPR012337">
    <property type="entry name" value="RNaseH-like_sf"/>
</dbReference>
<evidence type="ECO:0000256" key="4">
    <source>
        <dbReference type="ARBA" id="ARBA00022723"/>
    </source>
</evidence>
<sequence length="183" mass="19573">INLQQKVMDRPMLGPAVFTDASSATSTAAVVWQSENQWYCIKTTDHTLSVQQLEASALVLACGLLTAEHLNIVTDSVFVARLCLAMSGSGVSTSTTAVMMEEALLSQKGTISVIHVNSHSAIRGFFQIGNDKADSAAKGLWTFRDAHQLHESLHIGGKVLAKKCGIPVTDAKHSIATCPHCQK</sequence>
<dbReference type="InterPro" id="IPR036397">
    <property type="entry name" value="RNaseH_sf"/>
</dbReference>
<keyword evidence="6" id="KW-0378">Hydrolase</keyword>
<dbReference type="Gene3D" id="3.30.420.10">
    <property type="entry name" value="Ribonuclease H-like superfamily/Ribonuclease H"/>
    <property type="match status" value="1"/>
</dbReference>
<keyword evidence="8" id="KW-0862">Zinc</keyword>
<proteinExistence type="predicted"/>
<name>A0A7K4U3C0_9SYLV</name>